<dbReference type="PANTHER" id="PTHR32309:SF13">
    <property type="entry name" value="FERRIC ENTEROBACTIN TRANSPORT PROTEIN FEPE"/>
    <property type="match status" value="1"/>
</dbReference>
<evidence type="ECO:0000256" key="11">
    <source>
        <dbReference type="ARBA" id="ARBA00022840"/>
    </source>
</evidence>
<dbReference type="Pfam" id="PF13614">
    <property type="entry name" value="AAA_31"/>
    <property type="match status" value="1"/>
</dbReference>
<comment type="subcellular location">
    <subcellularLocation>
        <location evidence="1">Cell inner membrane</location>
        <topology evidence="1">Multi-pass membrane protein</topology>
    </subcellularLocation>
</comment>
<dbReference type="Pfam" id="PF02706">
    <property type="entry name" value="Wzz"/>
    <property type="match status" value="1"/>
</dbReference>
<keyword evidence="6" id="KW-0997">Cell inner membrane</keyword>
<evidence type="ECO:0000256" key="4">
    <source>
        <dbReference type="ARBA" id="ARBA00011903"/>
    </source>
</evidence>
<organism evidence="20 21">
    <name type="scientific">Mucilaginibacter terrae</name>
    <dbReference type="NCBI Taxonomy" id="1955052"/>
    <lineage>
        <taxon>Bacteria</taxon>
        <taxon>Pseudomonadati</taxon>
        <taxon>Bacteroidota</taxon>
        <taxon>Sphingobacteriia</taxon>
        <taxon>Sphingobacteriales</taxon>
        <taxon>Sphingobacteriaceae</taxon>
        <taxon>Mucilaginibacter</taxon>
    </lineage>
</organism>
<dbReference type="InterPro" id="IPR027417">
    <property type="entry name" value="P-loop_NTPase"/>
</dbReference>
<feature type="transmembrane region" description="Helical" evidence="16">
    <location>
        <begin position="30"/>
        <end position="48"/>
    </location>
</feature>
<evidence type="ECO:0000256" key="15">
    <source>
        <dbReference type="ARBA" id="ARBA00051245"/>
    </source>
</evidence>
<dbReference type="Pfam" id="PF13807">
    <property type="entry name" value="GNVR"/>
    <property type="match status" value="1"/>
</dbReference>
<dbReference type="Proteomes" id="UP001258315">
    <property type="component" value="Unassembled WGS sequence"/>
</dbReference>
<keyword evidence="13 16" id="KW-0472">Membrane</keyword>
<dbReference type="GO" id="GO:0016301">
    <property type="term" value="F:kinase activity"/>
    <property type="evidence" value="ECO:0007669"/>
    <property type="project" value="UniProtKB-KW"/>
</dbReference>
<keyword evidence="8 16" id="KW-0812">Transmembrane</keyword>
<evidence type="ECO:0000256" key="9">
    <source>
        <dbReference type="ARBA" id="ARBA00022741"/>
    </source>
</evidence>
<dbReference type="EMBL" id="JAVLVU010000001">
    <property type="protein sequence ID" value="MDT3404795.1"/>
    <property type="molecule type" value="Genomic_DNA"/>
</dbReference>
<keyword evidence="9" id="KW-0547">Nucleotide-binding</keyword>
<dbReference type="InterPro" id="IPR025669">
    <property type="entry name" value="AAA_dom"/>
</dbReference>
<dbReference type="InterPro" id="IPR003856">
    <property type="entry name" value="LPS_length_determ_N"/>
</dbReference>
<keyword evidence="7 20" id="KW-0808">Transferase</keyword>
<evidence type="ECO:0000256" key="12">
    <source>
        <dbReference type="ARBA" id="ARBA00022989"/>
    </source>
</evidence>
<proteinExistence type="inferred from homology"/>
<name>A0ABU3H1J9_9SPHI</name>
<accession>A0ABU3H1J9</accession>
<comment type="similarity">
    <text evidence="2">Belongs to the CpsD/CapB family.</text>
</comment>
<keyword evidence="5" id="KW-1003">Cell membrane</keyword>
<evidence type="ECO:0000259" key="18">
    <source>
        <dbReference type="Pfam" id="PF13614"/>
    </source>
</evidence>
<evidence type="ECO:0000256" key="5">
    <source>
        <dbReference type="ARBA" id="ARBA00022475"/>
    </source>
</evidence>
<feature type="domain" description="AAA" evidence="18">
    <location>
        <begin position="577"/>
        <end position="697"/>
    </location>
</feature>
<dbReference type="InterPro" id="IPR005702">
    <property type="entry name" value="Wzc-like_C"/>
</dbReference>
<evidence type="ECO:0000256" key="7">
    <source>
        <dbReference type="ARBA" id="ARBA00022679"/>
    </source>
</evidence>
<evidence type="ECO:0000256" key="2">
    <source>
        <dbReference type="ARBA" id="ARBA00007316"/>
    </source>
</evidence>
<dbReference type="InterPro" id="IPR032807">
    <property type="entry name" value="GNVR"/>
</dbReference>
<comment type="similarity">
    <text evidence="3">Belongs to the etk/wzc family.</text>
</comment>
<evidence type="ECO:0000256" key="3">
    <source>
        <dbReference type="ARBA" id="ARBA00008883"/>
    </source>
</evidence>
<keyword evidence="14" id="KW-0829">Tyrosine-protein kinase</keyword>
<dbReference type="Gene3D" id="3.40.50.300">
    <property type="entry name" value="P-loop containing nucleotide triphosphate hydrolases"/>
    <property type="match status" value="1"/>
</dbReference>
<evidence type="ECO:0000256" key="10">
    <source>
        <dbReference type="ARBA" id="ARBA00022777"/>
    </source>
</evidence>
<feature type="domain" description="Tyrosine-protein kinase G-rich" evidence="19">
    <location>
        <begin position="430"/>
        <end position="506"/>
    </location>
</feature>
<dbReference type="PANTHER" id="PTHR32309">
    <property type="entry name" value="TYROSINE-PROTEIN KINASE"/>
    <property type="match status" value="1"/>
</dbReference>
<gene>
    <name evidence="20" type="ORF">QE417_003867</name>
</gene>
<keyword evidence="10 20" id="KW-0418">Kinase</keyword>
<dbReference type="EC" id="2.7.10.2" evidence="4"/>
<comment type="catalytic activity">
    <reaction evidence="15">
        <text>L-tyrosyl-[protein] + ATP = O-phospho-L-tyrosyl-[protein] + ADP + H(+)</text>
        <dbReference type="Rhea" id="RHEA:10596"/>
        <dbReference type="Rhea" id="RHEA-COMP:10136"/>
        <dbReference type="Rhea" id="RHEA-COMP:20101"/>
        <dbReference type="ChEBI" id="CHEBI:15378"/>
        <dbReference type="ChEBI" id="CHEBI:30616"/>
        <dbReference type="ChEBI" id="CHEBI:46858"/>
        <dbReference type="ChEBI" id="CHEBI:61978"/>
        <dbReference type="ChEBI" id="CHEBI:456216"/>
        <dbReference type="EC" id="2.7.10.2"/>
    </reaction>
</comment>
<evidence type="ECO:0000256" key="1">
    <source>
        <dbReference type="ARBA" id="ARBA00004429"/>
    </source>
</evidence>
<evidence type="ECO:0000313" key="21">
    <source>
        <dbReference type="Proteomes" id="UP001258315"/>
    </source>
</evidence>
<dbReference type="CDD" id="cd05387">
    <property type="entry name" value="BY-kinase"/>
    <property type="match status" value="1"/>
</dbReference>
<keyword evidence="12 16" id="KW-1133">Transmembrane helix</keyword>
<evidence type="ECO:0000256" key="16">
    <source>
        <dbReference type="SAM" id="Phobius"/>
    </source>
</evidence>
<feature type="domain" description="Polysaccharide chain length determinant N-terminal" evidence="17">
    <location>
        <begin position="16"/>
        <end position="104"/>
    </location>
</feature>
<evidence type="ECO:0000256" key="14">
    <source>
        <dbReference type="ARBA" id="ARBA00023137"/>
    </source>
</evidence>
<comment type="caution">
    <text evidence="20">The sequence shown here is derived from an EMBL/GenBank/DDBJ whole genome shotgun (WGS) entry which is preliminary data.</text>
</comment>
<reference evidence="21" key="1">
    <citation type="submission" date="2023-07" db="EMBL/GenBank/DDBJ databases">
        <title>Functional and genomic diversity of the sorghum phyllosphere microbiome.</title>
        <authorList>
            <person name="Shade A."/>
        </authorList>
    </citation>
    <scope>NUCLEOTIDE SEQUENCE [LARGE SCALE GENOMIC DNA]</scope>
    <source>
        <strain evidence="21">SORGH_AS_0422</strain>
    </source>
</reference>
<keyword evidence="21" id="KW-1185">Reference proteome</keyword>
<dbReference type="InterPro" id="IPR050445">
    <property type="entry name" value="Bact_polysacc_biosynth/exp"/>
</dbReference>
<keyword evidence="11" id="KW-0067">ATP-binding</keyword>
<evidence type="ECO:0000256" key="6">
    <source>
        <dbReference type="ARBA" id="ARBA00022519"/>
    </source>
</evidence>
<evidence type="ECO:0000259" key="17">
    <source>
        <dbReference type="Pfam" id="PF02706"/>
    </source>
</evidence>
<evidence type="ECO:0000256" key="8">
    <source>
        <dbReference type="ARBA" id="ARBA00022692"/>
    </source>
</evidence>
<protein>
    <recommendedName>
        <fullName evidence="4">non-specific protein-tyrosine kinase</fullName>
        <ecNumber evidence="4">2.7.10.2</ecNumber>
    </recommendedName>
</protein>
<evidence type="ECO:0000256" key="13">
    <source>
        <dbReference type="ARBA" id="ARBA00023136"/>
    </source>
</evidence>
<dbReference type="RefSeq" id="WP_311952501.1">
    <property type="nucleotide sequence ID" value="NZ_JAVLVU010000001.1"/>
</dbReference>
<sequence length="799" mass="90206">MEDKNIEFENEPAGGKINIGKILKVFLSRWYWIAACIALTVTGAYVYLKFTPEVFSTGAIIRMAETKTTFTELVNLGDQSGGNNETEMFILKSQSLLESAVEKLDYPVAYYVKGRVKDINVYPKKPFPVEIVSADSLIRGILDFEILRKDASTFHLKYKKGGKEVKRICKFGQVLSFGNLKFIVREGIHMGNLDYKIHFNSIVNMVPEIRRNLNIISATKSSIITLKLTGSNPVLIADIVNSIVSEYIKNDADRKRQAATQTIDFIDSQLELFSEQRNKSQTALEDYKRNNDIVNLSSKAQTMLTRINTNESRRNELEIERLFINQLESELKQNRHAITLNLGVGGQTESLLSSLIANLNALIKDRNIKIEQFDEHSSIIQIIDEQIEQIKLAAINNTRLLKERNNKTIAFLDNEIAEIKQQLKGYPTDEQNLFNLQSNFDIKEKVYTFLNEKKLESEISRAATVANSSLVESAKPNFGAISPISASIYQNAVVFGLMLGLGLIFLVRSLSPYIHDHAEVQINSTVPILGMIKKHNEVLNDDDKQSLTLLNSKSAFAEAIRSVRTNLSFMQSDQSSKVICITSEVAGEGKSFVSVNLSNSLCLMDKKVILIAADLRRSRLHKTFDLTSDHKGLSEYLSNQSELTDIINKTPVENLSFISSGKIPPNPSELLHRDKMKELLAILKKEYDYVIVDTAPIGLISDAIPLIQLSDINIFVVRSGVSKISAVKLPARIDKEYRMNKSCIIMNAFEPNAFHASFFSSEGAEGNYNSYYYADYNYHSPYYDDEPRQKPLWKRIFGR</sequence>
<evidence type="ECO:0000313" key="20">
    <source>
        <dbReference type="EMBL" id="MDT3404795.1"/>
    </source>
</evidence>
<dbReference type="NCBIfam" id="TIGR01007">
    <property type="entry name" value="eps_fam"/>
    <property type="match status" value="1"/>
</dbReference>
<evidence type="ECO:0000259" key="19">
    <source>
        <dbReference type="Pfam" id="PF13807"/>
    </source>
</evidence>
<dbReference type="SUPFAM" id="SSF52540">
    <property type="entry name" value="P-loop containing nucleoside triphosphate hydrolases"/>
    <property type="match status" value="1"/>
</dbReference>